<feature type="compositionally biased region" description="Low complexity" evidence="1">
    <location>
        <begin position="160"/>
        <end position="170"/>
    </location>
</feature>
<name>A0AA38XIH5_9EURO</name>
<gene>
    <name evidence="2" type="ORF">H2200_002223</name>
</gene>
<dbReference type="AlphaFoldDB" id="A0AA38XIH5"/>
<reference evidence="2" key="1">
    <citation type="submission" date="2022-10" db="EMBL/GenBank/DDBJ databases">
        <title>Culturing micro-colonial fungi from biological soil crusts in the Mojave desert and describing Neophaeococcomyces mojavensis, and introducing the new genera and species Taxawa tesnikishii.</title>
        <authorList>
            <person name="Kurbessoian T."/>
            <person name="Stajich J.E."/>
        </authorList>
    </citation>
    <scope>NUCLEOTIDE SEQUENCE</scope>
    <source>
        <strain evidence="2">TK_41</strain>
    </source>
</reference>
<organism evidence="2 3">
    <name type="scientific">Cladophialophora chaetospira</name>
    <dbReference type="NCBI Taxonomy" id="386627"/>
    <lineage>
        <taxon>Eukaryota</taxon>
        <taxon>Fungi</taxon>
        <taxon>Dikarya</taxon>
        <taxon>Ascomycota</taxon>
        <taxon>Pezizomycotina</taxon>
        <taxon>Eurotiomycetes</taxon>
        <taxon>Chaetothyriomycetidae</taxon>
        <taxon>Chaetothyriales</taxon>
        <taxon>Herpotrichiellaceae</taxon>
        <taxon>Cladophialophora</taxon>
    </lineage>
</organism>
<evidence type="ECO:0000256" key="1">
    <source>
        <dbReference type="SAM" id="MobiDB-lite"/>
    </source>
</evidence>
<dbReference type="Proteomes" id="UP001172673">
    <property type="component" value="Unassembled WGS sequence"/>
</dbReference>
<keyword evidence="3" id="KW-1185">Reference proteome</keyword>
<dbReference type="EMBL" id="JAPDRK010000003">
    <property type="protein sequence ID" value="KAJ9614087.1"/>
    <property type="molecule type" value="Genomic_DNA"/>
</dbReference>
<evidence type="ECO:0000313" key="3">
    <source>
        <dbReference type="Proteomes" id="UP001172673"/>
    </source>
</evidence>
<accession>A0AA38XIH5</accession>
<feature type="region of interest" description="Disordered" evidence="1">
    <location>
        <begin position="60"/>
        <end position="202"/>
    </location>
</feature>
<feature type="compositionally biased region" description="Basic and acidic residues" evidence="1">
    <location>
        <begin position="248"/>
        <end position="260"/>
    </location>
</feature>
<feature type="region of interest" description="Disordered" evidence="1">
    <location>
        <begin position="1"/>
        <end position="28"/>
    </location>
</feature>
<comment type="caution">
    <text evidence="2">The sequence shown here is derived from an EMBL/GenBank/DDBJ whole genome shotgun (WGS) entry which is preliminary data.</text>
</comment>
<feature type="compositionally biased region" description="Low complexity" evidence="1">
    <location>
        <begin position="115"/>
        <end position="124"/>
    </location>
</feature>
<feature type="region of interest" description="Disordered" evidence="1">
    <location>
        <begin position="248"/>
        <end position="433"/>
    </location>
</feature>
<feature type="compositionally biased region" description="Basic and acidic residues" evidence="1">
    <location>
        <begin position="267"/>
        <end position="281"/>
    </location>
</feature>
<feature type="compositionally biased region" description="Gly residues" evidence="1">
    <location>
        <begin position="83"/>
        <end position="94"/>
    </location>
</feature>
<feature type="compositionally biased region" description="Basic and acidic residues" evidence="1">
    <location>
        <begin position="382"/>
        <end position="394"/>
    </location>
</feature>
<feature type="compositionally biased region" description="Basic and acidic residues" evidence="1">
    <location>
        <begin position="314"/>
        <end position="325"/>
    </location>
</feature>
<protein>
    <submittedName>
        <fullName evidence="2">Uncharacterized protein</fullName>
    </submittedName>
</protein>
<evidence type="ECO:0000313" key="2">
    <source>
        <dbReference type="EMBL" id="KAJ9614087.1"/>
    </source>
</evidence>
<proteinExistence type="predicted"/>
<feature type="compositionally biased region" description="Low complexity" evidence="1">
    <location>
        <begin position="60"/>
        <end position="69"/>
    </location>
</feature>
<sequence>MEDFSQSRGDDDLFDDEIIPIENPPPPEKVTIQLEQVSLEPNSVPPPIQAVSAAVPAPLAAKAPVPTTTDSSAPSLRSKPRGRGGQQTGRGGGSRIASAGLEDSKWAVKTADSNKPSSRPSKPMKSPKEESQPSPTQADTPIPKPTTDAEPASIQATEDTSPTSPSTAQPPTGPTNVLPAKTPAVRGDRTLTGGPARTKLTEEELSAKLAAAKERSQNVAAAHARAQADAASFEERERIAGLKRAVEKKERRAMEGEREKNRLRKLGNREGREWDRDKEDVLAGTNGRGGRGRGAYTDYGGRGFSGDQGEEDDLRQYEWHDDRGRGRGRGRGGRGDRGRAGRGRGGARGSDSQNQHQPDLSADSDFPSLPASATNPSAPKKNPSETKPGTKDTKPAPARQESIGGGGGGGTWADQVESSELNAENADKSKSFW</sequence>